<evidence type="ECO:0000313" key="3">
    <source>
        <dbReference type="EMBL" id="GIP18062.1"/>
    </source>
</evidence>
<proteinExistence type="predicted"/>
<feature type="chain" id="PRO_5039681326" description="DUF4309 domain-containing protein" evidence="2">
    <location>
        <begin position="21"/>
        <end position="207"/>
    </location>
</feature>
<feature type="signal peptide" evidence="2">
    <location>
        <begin position="1"/>
        <end position="20"/>
    </location>
</feature>
<dbReference type="PROSITE" id="PS51257">
    <property type="entry name" value="PROKAR_LIPOPROTEIN"/>
    <property type="match status" value="1"/>
</dbReference>
<keyword evidence="4" id="KW-1185">Reference proteome</keyword>
<evidence type="ECO:0000256" key="2">
    <source>
        <dbReference type="SAM" id="SignalP"/>
    </source>
</evidence>
<dbReference type="Proteomes" id="UP000683139">
    <property type="component" value="Unassembled WGS sequence"/>
</dbReference>
<reference evidence="3" key="1">
    <citation type="submission" date="2021-03" db="EMBL/GenBank/DDBJ databases">
        <title>Antimicrobial resistance genes in bacteria isolated from Japanese honey, and their potential for conferring macrolide and lincosamide resistance in the American foulbrood pathogen Paenibacillus larvae.</title>
        <authorList>
            <person name="Okamoto M."/>
            <person name="Kumagai M."/>
            <person name="Kanamori H."/>
            <person name="Takamatsu D."/>
        </authorList>
    </citation>
    <scope>NUCLEOTIDE SEQUENCE</scope>
    <source>
        <strain evidence="3">J40TS1</strain>
    </source>
</reference>
<feature type="compositionally biased region" description="Polar residues" evidence="1">
    <location>
        <begin position="33"/>
        <end position="54"/>
    </location>
</feature>
<accession>A0A919YP60</accession>
<dbReference type="EMBL" id="BOSE01000007">
    <property type="protein sequence ID" value="GIP18062.1"/>
    <property type="molecule type" value="Genomic_DNA"/>
</dbReference>
<evidence type="ECO:0000256" key="1">
    <source>
        <dbReference type="SAM" id="MobiDB-lite"/>
    </source>
</evidence>
<organism evidence="3 4">
    <name type="scientific">Paenibacillus montaniterrae</name>
    <dbReference type="NCBI Taxonomy" id="429341"/>
    <lineage>
        <taxon>Bacteria</taxon>
        <taxon>Bacillati</taxon>
        <taxon>Bacillota</taxon>
        <taxon>Bacilli</taxon>
        <taxon>Bacillales</taxon>
        <taxon>Paenibacillaceae</taxon>
        <taxon>Paenibacillus</taxon>
    </lineage>
</organism>
<evidence type="ECO:0000313" key="4">
    <source>
        <dbReference type="Proteomes" id="UP000683139"/>
    </source>
</evidence>
<feature type="region of interest" description="Disordered" evidence="1">
    <location>
        <begin position="26"/>
        <end position="54"/>
    </location>
</feature>
<protein>
    <recommendedName>
        <fullName evidence="5">DUF4309 domain-containing protein</fullName>
    </recommendedName>
</protein>
<name>A0A919YP60_9BACL</name>
<sequence>MKVAKLFACAILIMSLLAGCAKSTQPEKENAGQEEQTGTNTNEPSNPQVPESTAPQELSDFAVRIGNSSIALKDKENEVNLEELLGAPSSEETTVLGETADTLAGTHVKTQQYDGLELQLFSPKQDQEQFWIQSITITNESYSTSKEVTINDSLEQLIAAYPTIEMAKDGRTDPNNCAYVIAESVQFLTFEVDDGVIKEIKLYYELQ</sequence>
<keyword evidence="2" id="KW-0732">Signal</keyword>
<comment type="caution">
    <text evidence="3">The sequence shown here is derived from an EMBL/GenBank/DDBJ whole genome shotgun (WGS) entry which is preliminary data.</text>
</comment>
<gene>
    <name evidence="3" type="ORF">J40TS1_37040</name>
</gene>
<evidence type="ECO:0008006" key="5">
    <source>
        <dbReference type="Google" id="ProtNLM"/>
    </source>
</evidence>
<dbReference type="RefSeq" id="WP_213518046.1">
    <property type="nucleotide sequence ID" value="NZ_BOSE01000007.1"/>
</dbReference>
<dbReference type="AlphaFoldDB" id="A0A919YP60"/>